<evidence type="ECO:0000313" key="1">
    <source>
        <dbReference type="EMBL" id="SHJ96950.1"/>
    </source>
</evidence>
<keyword evidence="2" id="KW-1185">Reference proteome</keyword>
<proteinExistence type="predicted"/>
<organism evidence="1 2">
    <name type="scientific">Pseudozobellia thermophila</name>
    <dbReference type="NCBI Taxonomy" id="192903"/>
    <lineage>
        <taxon>Bacteria</taxon>
        <taxon>Pseudomonadati</taxon>
        <taxon>Bacteroidota</taxon>
        <taxon>Flavobacteriia</taxon>
        <taxon>Flavobacteriales</taxon>
        <taxon>Flavobacteriaceae</taxon>
        <taxon>Pseudozobellia</taxon>
    </lineage>
</organism>
<dbReference type="AlphaFoldDB" id="A0A1M6NML0"/>
<accession>A0A1M6NML0</accession>
<dbReference type="EMBL" id="FQYU01000014">
    <property type="protein sequence ID" value="SHJ96950.1"/>
    <property type="molecule type" value="Genomic_DNA"/>
</dbReference>
<gene>
    <name evidence="1" type="ORF">SAMN04488513_11428</name>
</gene>
<dbReference type="Proteomes" id="UP000184543">
    <property type="component" value="Unassembled WGS sequence"/>
</dbReference>
<protein>
    <recommendedName>
        <fullName evidence="3">DUF4177 domain-containing protein</fullName>
    </recommendedName>
</protein>
<name>A0A1M6NML0_9FLAO</name>
<sequence length="80" mass="8998">MRAMEYKVIPFIAAIDANKGTSKHVADQLEEIIEHHSNQGWNYVRLESVSTQVLPQSGCFGLRSSPGYTTTRQMIVFKKG</sequence>
<reference evidence="2" key="1">
    <citation type="submission" date="2016-11" db="EMBL/GenBank/DDBJ databases">
        <authorList>
            <person name="Varghese N."/>
            <person name="Submissions S."/>
        </authorList>
    </citation>
    <scope>NUCLEOTIDE SEQUENCE [LARGE SCALE GENOMIC DNA]</scope>
    <source>
        <strain evidence="2">DSM 19858</strain>
    </source>
</reference>
<evidence type="ECO:0000313" key="2">
    <source>
        <dbReference type="Proteomes" id="UP000184543"/>
    </source>
</evidence>
<evidence type="ECO:0008006" key="3">
    <source>
        <dbReference type="Google" id="ProtNLM"/>
    </source>
</evidence>